<dbReference type="AlphaFoldDB" id="A0A1T4JTG4"/>
<protein>
    <submittedName>
        <fullName evidence="2">Electron transport complex protein RnfA</fullName>
    </submittedName>
</protein>
<dbReference type="EMBL" id="FUWG01000005">
    <property type="protein sequence ID" value="SJZ33433.1"/>
    <property type="molecule type" value="Genomic_DNA"/>
</dbReference>
<feature type="transmembrane region" description="Helical" evidence="1">
    <location>
        <begin position="160"/>
        <end position="180"/>
    </location>
</feature>
<evidence type="ECO:0000313" key="2">
    <source>
        <dbReference type="EMBL" id="SJZ33433.1"/>
    </source>
</evidence>
<proteinExistence type="predicted"/>
<feature type="transmembrane region" description="Helical" evidence="1">
    <location>
        <begin position="96"/>
        <end position="115"/>
    </location>
</feature>
<dbReference type="OrthoDB" id="359990at2"/>
<reference evidence="2 3" key="1">
    <citation type="submission" date="2017-02" db="EMBL/GenBank/DDBJ databases">
        <authorList>
            <person name="Peterson S.W."/>
        </authorList>
    </citation>
    <scope>NUCLEOTIDE SEQUENCE [LARGE SCALE GENOMIC DNA]</scope>
    <source>
        <strain evidence="2 3">ATCC BAA-908</strain>
    </source>
</reference>
<name>A0A1T4JTG4_TREPO</name>
<organism evidence="2 3">
    <name type="scientific">Treponema porcinum</name>
    <dbReference type="NCBI Taxonomy" id="261392"/>
    <lineage>
        <taxon>Bacteria</taxon>
        <taxon>Pseudomonadati</taxon>
        <taxon>Spirochaetota</taxon>
        <taxon>Spirochaetia</taxon>
        <taxon>Spirochaetales</taxon>
        <taxon>Treponemataceae</taxon>
        <taxon>Treponema</taxon>
    </lineage>
</organism>
<accession>A0A1T4JTG4</accession>
<dbReference type="RefSeq" id="WP_078932689.1">
    <property type="nucleotide sequence ID" value="NZ_FUWG01000005.1"/>
</dbReference>
<keyword evidence="1" id="KW-0472">Membrane</keyword>
<evidence type="ECO:0000313" key="3">
    <source>
        <dbReference type="Proteomes" id="UP000190423"/>
    </source>
</evidence>
<dbReference type="GeneID" id="78316083"/>
<dbReference type="Proteomes" id="UP000190423">
    <property type="component" value="Unassembled WGS sequence"/>
</dbReference>
<feature type="transmembrane region" description="Helical" evidence="1">
    <location>
        <begin position="121"/>
        <end position="139"/>
    </location>
</feature>
<keyword evidence="1" id="KW-1133">Transmembrane helix</keyword>
<feature type="transmembrane region" description="Helical" evidence="1">
    <location>
        <begin position="69"/>
        <end position="89"/>
    </location>
</feature>
<evidence type="ECO:0000256" key="1">
    <source>
        <dbReference type="SAM" id="Phobius"/>
    </source>
</evidence>
<gene>
    <name evidence="2" type="ORF">SAMN02745149_00771</name>
</gene>
<keyword evidence="1" id="KW-0812">Transmembrane</keyword>
<keyword evidence="3" id="KW-1185">Reference proteome</keyword>
<sequence length="186" mass="20652">MIFTILHYFLFSSAVLVYGIGLNNATIFCDSISELKLYFVKSVFTVLISTVLSWIIIQQFLIPLRITELYPLAALLVFMTISVFLETIIRITTSTVTSDFCFSFLIVLLALNESVNILDTILISLSSLLSFFCLIPVLYAVNGKINILGITERHANKKSLLLIVLAVIIIIISAGNVSWLTPGVIK</sequence>
<feature type="transmembrane region" description="Helical" evidence="1">
    <location>
        <begin position="6"/>
        <end position="25"/>
    </location>
</feature>
<dbReference type="STRING" id="261392.SAMN02745149_00771"/>
<feature type="transmembrane region" description="Helical" evidence="1">
    <location>
        <begin position="37"/>
        <end position="57"/>
    </location>
</feature>